<organism evidence="1 2">
    <name type="scientific">Dermacentor silvarum</name>
    <name type="common">Tick</name>
    <dbReference type="NCBI Taxonomy" id="543639"/>
    <lineage>
        <taxon>Eukaryota</taxon>
        <taxon>Metazoa</taxon>
        <taxon>Ecdysozoa</taxon>
        <taxon>Arthropoda</taxon>
        <taxon>Chelicerata</taxon>
        <taxon>Arachnida</taxon>
        <taxon>Acari</taxon>
        <taxon>Parasitiformes</taxon>
        <taxon>Ixodida</taxon>
        <taxon>Ixodoidea</taxon>
        <taxon>Ixodidae</taxon>
        <taxon>Rhipicephalinae</taxon>
        <taxon>Dermacentor</taxon>
    </lineage>
</organism>
<dbReference type="EMBL" id="CM023477">
    <property type="protein sequence ID" value="KAH7937908.1"/>
    <property type="molecule type" value="Genomic_DNA"/>
</dbReference>
<proteinExistence type="predicted"/>
<protein>
    <submittedName>
        <fullName evidence="1">Uncharacterized protein</fullName>
    </submittedName>
</protein>
<keyword evidence="2" id="KW-1185">Reference proteome</keyword>
<name>A0ACB8CAI5_DERSI</name>
<evidence type="ECO:0000313" key="1">
    <source>
        <dbReference type="EMBL" id="KAH7937908.1"/>
    </source>
</evidence>
<accession>A0ACB8CAI5</accession>
<dbReference type="Proteomes" id="UP000821865">
    <property type="component" value="Chromosome 8"/>
</dbReference>
<reference evidence="1" key="1">
    <citation type="submission" date="2020-05" db="EMBL/GenBank/DDBJ databases">
        <title>Large-scale comparative analyses of tick genomes elucidate their genetic diversity and vector capacities.</title>
        <authorList>
            <person name="Jia N."/>
            <person name="Wang J."/>
            <person name="Shi W."/>
            <person name="Du L."/>
            <person name="Sun Y."/>
            <person name="Zhan W."/>
            <person name="Jiang J."/>
            <person name="Wang Q."/>
            <person name="Zhang B."/>
            <person name="Ji P."/>
            <person name="Sakyi L.B."/>
            <person name="Cui X."/>
            <person name="Yuan T."/>
            <person name="Jiang B."/>
            <person name="Yang W."/>
            <person name="Lam T.T.-Y."/>
            <person name="Chang Q."/>
            <person name="Ding S."/>
            <person name="Wang X."/>
            <person name="Zhu J."/>
            <person name="Ruan X."/>
            <person name="Zhao L."/>
            <person name="Wei J."/>
            <person name="Que T."/>
            <person name="Du C."/>
            <person name="Cheng J."/>
            <person name="Dai P."/>
            <person name="Han X."/>
            <person name="Huang E."/>
            <person name="Gao Y."/>
            <person name="Liu J."/>
            <person name="Shao H."/>
            <person name="Ye R."/>
            <person name="Li L."/>
            <person name="Wei W."/>
            <person name="Wang X."/>
            <person name="Wang C."/>
            <person name="Yang T."/>
            <person name="Huo Q."/>
            <person name="Li W."/>
            <person name="Guo W."/>
            <person name="Chen H."/>
            <person name="Zhou L."/>
            <person name="Ni X."/>
            <person name="Tian J."/>
            <person name="Zhou Y."/>
            <person name="Sheng Y."/>
            <person name="Liu T."/>
            <person name="Pan Y."/>
            <person name="Xia L."/>
            <person name="Li J."/>
            <person name="Zhao F."/>
            <person name="Cao W."/>
        </authorList>
    </citation>
    <scope>NUCLEOTIDE SEQUENCE</scope>
    <source>
        <strain evidence="1">Dsil-2018</strain>
    </source>
</reference>
<comment type="caution">
    <text evidence="1">The sequence shown here is derived from an EMBL/GenBank/DDBJ whole genome shotgun (WGS) entry which is preliminary data.</text>
</comment>
<gene>
    <name evidence="1" type="ORF">HPB49_017402</name>
</gene>
<evidence type="ECO:0000313" key="2">
    <source>
        <dbReference type="Proteomes" id="UP000821865"/>
    </source>
</evidence>
<sequence length="418" mass="45663">MPRDRYKALSNGTPTEARAIPKPFGTAAYQRRLREITVRITRNRTLERPSHREDDDDGEAPILNKERNCRHPSSLTSSASTSSPKYRAGTRYDPPSDIEPSPSWTPKGFLVFVDSSTELENERQRERAVVPPEDSLFYPASPEEAASTGDVDADPARGGSPPKTGCFHVTASSGSPACRICHEGDREESLVSLCKCSGAAGLLHASCLERWMNARNVEHCEVCHHRFQTAAVESSSARLFFRWVLFGEPQMQRALLGDLLLFALLTPVAVLSCLLCVRGASKRALRGDVTEAAGLAALAVLLIAACVVWSCFAVRVHRRAFVAWKARHDPMQRTVVTPPFQRKTSARTTSPRELVDVATGNIDVDTTSTRRQDGGGNCDVDHALFETSANALSEDLPSELQQSVGSARKHSARSGSIV</sequence>